<proteinExistence type="predicted"/>
<accession>A0A2Z4GFR8</accession>
<dbReference type="Proteomes" id="UP000249873">
    <property type="component" value="Chromosome"/>
</dbReference>
<sequence length="185" mass="19969">MKKVLLAMLVTSVMVSCNSSANTEETEETEMNEATAYNFDLAKTTLTWTAFKTPDKVGVPGSFDEISLQGNAFTINAKSVNTNNEPRDAKLVTFFFDNLSDSLITGSYGAAADGRIPVTLKMNGVEKTFDFAIAENDTATIVTGSIDILSDFSGNAALEAVSEACKELHLNKTWSDVSLQVVEMK</sequence>
<feature type="signal peptide" evidence="1">
    <location>
        <begin position="1"/>
        <end position="21"/>
    </location>
</feature>
<evidence type="ECO:0000256" key="1">
    <source>
        <dbReference type="SAM" id="SignalP"/>
    </source>
</evidence>
<name>A0A2Z4GFR8_9BACT</name>
<dbReference type="PROSITE" id="PS51257">
    <property type="entry name" value="PROKAR_LIPOPROTEIN"/>
    <property type="match status" value="1"/>
</dbReference>
<dbReference type="InterPro" id="IPR007372">
    <property type="entry name" value="Lipid/polyisoprenoid-bd_YceI"/>
</dbReference>
<dbReference type="InterPro" id="IPR036761">
    <property type="entry name" value="TTHA0802/YceI-like_sf"/>
</dbReference>
<dbReference type="Gene3D" id="2.40.128.110">
    <property type="entry name" value="Lipid/polyisoprenoid-binding, YceI-like"/>
    <property type="match status" value="1"/>
</dbReference>
<keyword evidence="1" id="KW-0732">Signal</keyword>
<keyword evidence="4" id="KW-1185">Reference proteome</keyword>
<dbReference type="AlphaFoldDB" id="A0A2Z4GFR8"/>
<evidence type="ECO:0000313" key="3">
    <source>
        <dbReference type="EMBL" id="AWW00091.1"/>
    </source>
</evidence>
<dbReference type="OrthoDB" id="5292899at2"/>
<feature type="domain" description="Lipid/polyisoprenoid-binding YceI-like" evidence="2">
    <location>
        <begin position="37"/>
        <end position="153"/>
    </location>
</feature>
<gene>
    <name evidence="3" type="ORF">DJ013_18720</name>
</gene>
<feature type="chain" id="PRO_5016302760" description="Lipid/polyisoprenoid-binding YceI-like domain-containing protein" evidence="1">
    <location>
        <begin position="22"/>
        <end position="185"/>
    </location>
</feature>
<dbReference type="Pfam" id="PF04264">
    <property type="entry name" value="YceI"/>
    <property type="match status" value="1"/>
</dbReference>
<reference evidence="3 4" key="1">
    <citation type="submission" date="2018-05" db="EMBL/GenBank/DDBJ databases">
        <title>Complete genome sequence of Arcticibacterium luteifluviistationis SM1504T, a cytophagaceae bacterium isolated from Arctic surface seawater.</title>
        <authorList>
            <person name="Li Y."/>
            <person name="Qin Q.-L."/>
        </authorList>
    </citation>
    <scope>NUCLEOTIDE SEQUENCE [LARGE SCALE GENOMIC DNA]</scope>
    <source>
        <strain evidence="3 4">SM1504</strain>
    </source>
</reference>
<protein>
    <recommendedName>
        <fullName evidence="2">Lipid/polyisoprenoid-binding YceI-like domain-containing protein</fullName>
    </recommendedName>
</protein>
<evidence type="ECO:0000259" key="2">
    <source>
        <dbReference type="Pfam" id="PF04264"/>
    </source>
</evidence>
<dbReference type="KEGG" id="als:DJ013_18720"/>
<dbReference type="SUPFAM" id="SSF101874">
    <property type="entry name" value="YceI-like"/>
    <property type="match status" value="1"/>
</dbReference>
<dbReference type="RefSeq" id="WP_111373458.1">
    <property type="nucleotide sequence ID" value="NZ_CP029480.1"/>
</dbReference>
<evidence type="ECO:0000313" key="4">
    <source>
        <dbReference type="Proteomes" id="UP000249873"/>
    </source>
</evidence>
<organism evidence="3 4">
    <name type="scientific">Arcticibacterium luteifluviistationis</name>
    <dbReference type="NCBI Taxonomy" id="1784714"/>
    <lineage>
        <taxon>Bacteria</taxon>
        <taxon>Pseudomonadati</taxon>
        <taxon>Bacteroidota</taxon>
        <taxon>Cytophagia</taxon>
        <taxon>Cytophagales</taxon>
        <taxon>Leadbetterellaceae</taxon>
        <taxon>Arcticibacterium</taxon>
    </lineage>
</organism>
<dbReference type="EMBL" id="CP029480">
    <property type="protein sequence ID" value="AWW00091.1"/>
    <property type="molecule type" value="Genomic_DNA"/>
</dbReference>